<evidence type="ECO:0000313" key="10">
    <source>
        <dbReference type="Proteomes" id="UP000256621"/>
    </source>
</evidence>
<comment type="subcellular location">
    <subcellularLocation>
        <location evidence="1">Membrane</location>
        <topology evidence="1">Multi-pass membrane protein</topology>
    </subcellularLocation>
</comment>
<dbReference type="Pfam" id="PF01957">
    <property type="entry name" value="NfeD"/>
    <property type="match status" value="1"/>
</dbReference>
<accession>A0A2B7IXV0</accession>
<reference evidence="8 9" key="1">
    <citation type="submission" date="2017-02" db="EMBL/GenBank/DDBJ databases">
        <title>Prevalence of linear plasmids in Cutibacterium acnes isolates obtained from cancerous prostatic tissue.</title>
        <authorList>
            <person name="Davidsson S."/>
            <person name="Bruggemann H."/>
        </authorList>
    </citation>
    <scope>NUCLEOTIDE SEQUENCE [LARGE SCALE GENOMIC DNA]</scope>
    <source>
        <strain evidence="8 9">11-78</strain>
    </source>
</reference>
<evidence type="ECO:0000313" key="9">
    <source>
        <dbReference type="Proteomes" id="UP000226191"/>
    </source>
</evidence>
<dbReference type="Gene3D" id="2.40.50.140">
    <property type="entry name" value="Nucleic acid-binding proteins"/>
    <property type="match status" value="1"/>
</dbReference>
<dbReference type="Proteomes" id="UP000226191">
    <property type="component" value="Unassembled WGS sequence"/>
</dbReference>
<evidence type="ECO:0000313" key="7">
    <source>
        <dbReference type="EMBL" id="AXM07816.1"/>
    </source>
</evidence>
<evidence type="ECO:0000256" key="3">
    <source>
        <dbReference type="ARBA" id="ARBA00022989"/>
    </source>
</evidence>
<name>A0A2B7IXV0_CUTAC</name>
<reference evidence="7 10" key="2">
    <citation type="submission" date="2018-08" db="EMBL/GenBank/DDBJ databases">
        <title>Genome sequencing of Cutibacterium acnes KCOM 1315.</title>
        <authorList>
            <person name="Kook J.-K."/>
            <person name="Park S.-N."/>
            <person name="Lim Y.K."/>
        </authorList>
    </citation>
    <scope>NUCLEOTIDE SEQUENCE [LARGE SCALE GENOMIC DNA]</scope>
    <source>
        <strain evidence="7 10">KCOM 1315</strain>
    </source>
</reference>
<organism evidence="8 9">
    <name type="scientific">Cutibacterium acnes</name>
    <name type="common">Propionibacterium acnes</name>
    <dbReference type="NCBI Taxonomy" id="1747"/>
    <lineage>
        <taxon>Bacteria</taxon>
        <taxon>Bacillati</taxon>
        <taxon>Actinomycetota</taxon>
        <taxon>Actinomycetes</taxon>
        <taxon>Propionibacteriales</taxon>
        <taxon>Propionibacteriaceae</taxon>
        <taxon>Cutibacterium</taxon>
    </lineage>
</organism>
<keyword evidence="4 5" id="KW-0472">Membrane</keyword>
<dbReference type="GeneID" id="92857512"/>
<dbReference type="SUPFAM" id="SSF141322">
    <property type="entry name" value="NfeD domain-like"/>
    <property type="match status" value="1"/>
</dbReference>
<dbReference type="InterPro" id="IPR012340">
    <property type="entry name" value="NA-bd_OB-fold"/>
</dbReference>
<dbReference type="PANTHER" id="PTHR33507:SF3">
    <property type="entry name" value="INNER MEMBRANE PROTEIN YBBJ"/>
    <property type="match status" value="1"/>
</dbReference>
<dbReference type="EMBL" id="MVCE01000004">
    <property type="protein sequence ID" value="PGF33168.1"/>
    <property type="molecule type" value="Genomic_DNA"/>
</dbReference>
<feature type="transmembrane region" description="Helical" evidence="5">
    <location>
        <begin position="51"/>
        <end position="71"/>
    </location>
</feature>
<protein>
    <submittedName>
        <fullName evidence="7">NfeD family protein</fullName>
    </submittedName>
    <submittedName>
        <fullName evidence="8">Nodulation efficiency protein D</fullName>
    </submittedName>
</protein>
<evidence type="ECO:0000313" key="8">
    <source>
        <dbReference type="EMBL" id="PGF33168.1"/>
    </source>
</evidence>
<dbReference type="InterPro" id="IPR052165">
    <property type="entry name" value="Membrane_assoc_protease"/>
</dbReference>
<dbReference type="GO" id="GO:0005886">
    <property type="term" value="C:plasma membrane"/>
    <property type="evidence" value="ECO:0007669"/>
    <property type="project" value="TreeGrafter"/>
</dbReference>
<sequence length="155" mass="16295">MLESFGEHRWLLWAVASAVLACTEMLSGEFTLLMLAAGAGAGAITAAIVPGMWLLQVIVAAVVAALLLTVLRPTLLRRVREAPGYRSALDKLVGSDGVATSDITDGHGQVKVDGEEWSARALEPGSTIAAGEKIEVYEIDGATLVVYPVFRSLSS</sequence>
<dbReference type="AlphaFoldDB" id="A0A2B7IXV0"/>
<keyword evidence="3 5" id="KW-1133">Transmembrane helix</keyword>
<dbReference type="RefSeq" id="WP_002516971.1">
    <property type="nucleotide sequence ID" value="NZ_AP019664.1"/>
</dbReference>
<keyword evidence="2 5" id="KW-0812">Transmembrane</keyword>
<evidence type="ECO:0000256" key="1">
    <source>
        <dbReference type="ARBA" id="ARBA00004141"/>
    </source>
</evidence>
<evidence type="ECO:0000256" key="4">
    <source>
        <dbReference type="ARBA" id="ARBA00023136"/>
    </source>
</evidence>
<feature type="domain" description="NfeD-like C-terminal" evidence="6">
    <location>
        <begin position="90"/>
        <end position="148"/>
    </location>
</feature>
<dbReference type="Proteomes" id="UP000256621">
    <property type="component" value="Chromosome"/>
</dbReference>
<dbReference type="EMBL" id="CP031442">
    <property type="protein sequence ID" value="AXM07816.1"/>
    <property type="molecule type" value="Genomic_DNA"/>
</dbReference>
<proteinExistence type="predicted"/>
<dbReference type="OrthoDB" id="9792945at2"/>
<evidence type="ECO:0000256" key="5">
    <source>
        <dbReference type="SAM" id="Phobius"/>
    </source>
</evidence>
<evidence type="ECO:0000256" key="2">
    <source>
        <dbReference type="ARBA" id="ARBA00022692"/>
    </source>
</evidence>
<evidence type="ECO:0000259" key="6">
    <source>
        <dbReference type="Pfam" id="PF01957"/>
    </source>
</evidence>
<dbReference type="PANTHER" id="PTHR33507">
    <property type="entry name" value="INNER MEMBRANE PROTEIN YBBJ"/>
    <property type="match status" value="1"/>
</dbReference>
<gene>
    <name evidence="8" type="ORF">B1B09_09595</name>
    <name evidence="7" type="ORF">DXN06_12500</name>
</gene>
<dbReference type="InterPro" id="IPR002810">
    <property type="entry name" value="NfeD-like_C"/>
</dbReference>